<evidence type="ECO:0000313" key="2">
    <source>
        <dbReference type="EMBL" id="KAK3926450.1"/>
    </source>
</evidence>
<dbReference type="PRINTS" id="PR00081">
    <property type="entry name" value="GDHRDH"/>
</dbReference>
<keyword evidence="3" id="KW-1185">Reference proteome</keyword>
<dbReference type="EMBL" id="JAHWGI010001262">
    <property type="protein sequence ID" value="KAK3926450.1"/>
    <property type="molecule type" value="Genomic_DNA"/>
</dbReference>
<organism evidence="2 3">
    <name type="scientific">Frankliniella fusca</name>
    <dbReference type="NCBI Taxonomy" id="407009"/>
    <lineage>
        <taxon>Eukaryota</taxon>
        <taxon>Metazoa</taxon>
        <taxon>Ecdysozoa</taxon>
        <taxon>Arthropoda</taxon>
        <taxon>Hexapoda</taxon>
        <taxon>Insecta</taxon>
        <taxon>Pterygota</taxon>
        <taxon>Neoptera</taxon>
        <taxon>Paraneoptera</taxon>
        <taxon>Thysanoptera</taxon>
        <taxon>Terebrantia</taxon>
        <taxon>Thripoidea</taxon>
        <taxon>Thripidae</taxon>
        <taxon>Frankliniella</taxon>
    </lineage>
</organism>
<protein>
    <submittedName>
        <fullName evidence="2">Retinol dehydrogenase 11</fullName>
    </submittedName>
</protein>
<dbReference type="Gene3D" id="3.40.50.720">
    <property type="entry name" value="NAD(P)-binding Rossmann-like Domain"/>
    <property type="match status" value="1"/>
</dbReference>
<sequence length="343" mass="36677">PPPQPPCAPGLLPGLPPRLPPGRGADDMGLFAGKCRSAARLDGKTVVITGCNTGIGKSTALHLCRIGARVVMACRDVQKAEEAAAEIRAGVAGAPGAGQLVVRRLDLAHLQSVRECARDILDEEAAIHVLINNAGVMACPRMETEDGLELQLGVNHFGHFLFTCLLLPRLIQSAPARVVTVSSLAHTSGRINFDDLNSERSYEPFKAYQQSKLANVLFSAELARRLRAAHPNGDGAGVTTYAVHPGIVKTELGRHLDGLYFKGARAAVGLVLGPFLKTPEQGAQTTIHCAIDEKAAGQTGLYYSDCKVKRPSAKAQDEEVARRLWEESVKIVKLGDYDPFKPA</sequence>
<evidence type="ECO:0000256" key="1">
    <source>
        <dbReference type="ARBA" id="ARBA00023002"/>
    </source>
</evidence>
<keyword evidence="1" id="KW-0560">Oxidoreductase</keyword>
<dbReference type="PANTHER" id="PTHR43157:SF31">
    <property type="entry name" value="PHOSPHATIDYLINOSITOL-GLYCAN BIOSYNTHESIS CLASS F PROTEIN"/>
    <property type="match status" value="1"/>
</dbReference>
<dbReference type="SUPFAM" id="SSF51735">
    <property type="entry name" value="NAD(P)-binding Rossmann-fold domains"/>
    <property type="match status" value="1"/>
</dbReference>
<feature type="non-terminal residue" evidence="2">
    <location>
        <position position="343"/>
    </location>
</feature>
<dbReference type="Proteomes" id="UP001219518">
    <property type="component" value="Unassembled WGS sequence"/>
</dbReference>
<reference evidence="2" key="2">
    <citation type="journal article" date="2023" name="BMC Genomics">
        <title>Pest status, molecular evolution, and epigenetic factors derived from the genome assembly of Frankliniella fusca, a thysanopteran phytovirus vector.</title>
        <authorList>
            <person name="Catto M.A."/>
            <person name="Labadie P.E."/>
            <person name="Jacobson A.L."/>
            <person name="Kennedy G.G."/>
            <person name="Srinivasan R."/>
            <person name="Hunt B.G."/>
        </authorList>
    </citation>
    <scope>NUCLEOTIDE SEQUENCE</scope>
    <source>
        <strain evidence="2">PL_HMW_Pooled</strain>
    </source>
</reference>
<evidence type="ECO:0000313" key="3">
    <source>
        <dbReference type="Proteomes" id="UP001219518"/>
    </source>
</evidence>
<dbReference type="InterPro" id="IPR036291">
    <property type="entry name" value="NAD(P)-bd_dom_sf"/>
</dbReference>
<accession>A0AAE1LP00</accession>
<proteinExistence type="predicted"/>
<gene>
    <name evidence="2" type="ORF">KUF71_014667</name>
</gene>
<comment type="caution">
    <text evidence="2">The sequence shown here is derived from an EMBL/GenBank/DDBJ whole genome shotgun (WGS) entry which is preliminary data.</text>
</comment>
<reference evidence="2" key="1">
    <citation type="submission" date="2021-07" db="EMBL/GenBank/DDBJ databases">
        <authorList>
            <person name="Catto M.A."/>
            <person name="Jacobson A."/>
            <person name="Kennedy G."/>
            <person name="Labadie P."/>
            <person name="Hunt B.G."/>
            <person name="Srinivasan R."/>
        </authorList>
    </citation>
    <scope>NUCLEOTIDE SEQUENCE</scope>
    <source>
        <strain evidence="2">PL_HMW_Pooled</strain>
        <tissue evidence="2">Head</tissue>
    </source>
</reference>
<dbReference type="GO" id="GO:0016491">
    <property type="term" value="F:oxidoreductase activity"/>
    <property type="evidence" value="ECO:0007669"/>
    <property type="project" value="UniProtKB-KW"/>
</dbReference>
<name>A0AAE1LP00_9NEOP</name>
<dbReference type="InterPro" id="IPR002347">
    <property type="entry name" value="SDR_fam"/>
</dbReference>
<dbReference type="AlphaFoldDB" id="A0AAE1LP00"/>
<dbReference type="Pfam" id="PF00106">
    <property type="entry name" value="adh_short"/>
    <property type="match status" value="1"/>
</dbReference>
<dbReference type="PANTHER" id="PTHR43157">
    <property type="entry name" value="PHOSPHATIDYLINOSITOL-GLYCAN BIOSYNTHESIS CLASS F PROTEIN-RELATED"/>
    <property type="match status" value="1"/>
</dbReference>